<name>A0AAV7RTA4_PLEWA</name>
<dbReference type="EMBL" id="JANPWB010000009">
    <property type="protein sequence ID" value="KAJ1154128.1"/>
    <property type="molecule type" value="Genomic_DNA"/>
</dbReference>
<protein>
    <submittedName>
        <fullName evidence="1">Uncharacterized protein</fullName>
    </submittedName>
</protein>
<proteinExistence type="predicted"/>
<reference evidence="1" key="1">
    <citation type="journal article" date="2022" name="bioRxiv">
        <title>Sequencing and chromosome-scale assembly of the giantPleurodeles waltlgenome.</title>
        <authorList>
            <person name="Brown T."/>
            <person name="Elewa A."/>
            <person name="Iarovenko S."/>
            <person name="Subramanian E."/>
            <person name="Araus A.J."/>
            <person name="Petzold A."/>
            <person name="Susuki M."/>
            <person name="Suzuki K.-i.T."/>
            <person name="Hayashi T."/>
            <person name="Toyoda A."/>
            <person name="Oliveira C."/>
            <person name="Osipova E."/>
            <person name="Leigh N.D."/>
            <person name="Simon A."/>
            <person name="Yun M.H."/>
        </authorList>
    </citation>
    <scope>NUCLEOTIDE SEQUENCE</scope>
    <source>
        <strain evidence="1">20211129_DDA</strain>
        <tissue evidence="1">Liver</tissue>
    </source>
</reference>
<gene>
    <name evidence="1" type="ORF">NDU88_006884</name>
</gene>
<evidence type="ECO:0000313" key="1">
    <source>
        <dbReference type="EMBL" id="KAJ1154128.1"/>
    </source>
</evidence>
<keyword evidence="2" id="KW-1185">Reference proteome</keyword>
<dbReference type="Proteomes" id="UP001066276">
    <property type="component" value="Chromosome 5"/>
</dbReference>
<organism evidence="1 2">
    <name type="scientific">Pleurodeles waltl</name>
    <name type="common">Iberian ribbed newt</name>
    <dbReference type="NCBI Taxonomy" id="8319"/>
    <lineage>
        <taxon>Eukaryota</taxon>
        <taxon>Metazoa</taxon>
        <taxon>Chordata</taxon>
        <taxon>Craniata</taxon>
        <taxon>Vertebrata</taxon>
        <taxon>Euteleostomi</taxon>
        <taxon>Amphibia</taxon>
        <taxon>Batrachia</taxon>
        <taxon>Caudata</taxon>
        <taxon>Salamandroidea</taxon>
        <taxon>Salamandridae</taxon>
        <taxon>Pleurodelinae</taxon>
        <taxon>Pleurodeles</taxon>
    </lineage>
</organism>
<accession>A0AAV7RTA4</accession>
<evidence type="ECO:0000313" key="2">
    <source>
        <dbReference type="Proteomes" id="UP001066276"/>
    </source>
</evidence>
<dbReference type="AlphaFoldDB" id="A0AAV7RTA4"/>
<sequence length="108" mass="11290">MPAACSAPDALLRVHVGGWERGSLTEAAVSGCAQQGDKRISVHAFQEPERKGKKALSACDVLAGDWSQSGTLEESTRGAPVKIAVPIVFDDTIVISDAGDEEGVGQHF</sequence>
<comment type="caution">
    <text evidence="1">The sequence shown here is derived from an EMBL/GenBank/DDBJ whole genome shotgun (WGS) entry which is preliminary data.</text>
</comment>